<evidence type="ECO:0000313" key="2">
    <source>
        <dbReference type="Proteomes" id="UP000249046"/>
    </source>
</evidence>
<comment type="caution">
    <text evidence="1">The sequence shown here is derived from an EMBL/GenBank/DDBJ whole genome shotgun (WGS) entry which is preliminary data.</text>
</comment>
<sequence length="69" mass="8218">MDFDTFLIKLKEASLTKEEFVELTGTNMNTLKGWATERQGRKVQHWVESWLNLYMDNKKKDIVIEALRK</sequence>
<dbReference type="Proteomes" id="UP000249046">
    <property type="component" value="Unassembled WGS sequence"/>
</dbReference>
<evidence type="ECO:0000313" key="1">
    <source>
        <dbReference type="EMBL" id="PZQ09047.1"/>
    </source>
</evidence>
<gene>
    <name evidence="1" type="ORF">DI564_18115</name>
</gene>
<dbReference type="AlphaFoldDB" id="A0A2W5LP02"/>
<accession>A0A2W5LP02</accession>
<organism evidence="1 2">
    <name type="scientific">Rhodanobacter denitrificans</name>
    <dbReference type="NCBI Taxonomy" id="666685"/>
    <lineage>
        <taxon>Bacteria</taxon>
        <taxon>Pseudomonadati</taxon>
        <taxon>Pseudomonadota</taxon>
        <taxon>Gammaproteobacteria</taxon>
        <taxon>Lysobacterales</taxon>
        <taxon>Rhodanobacteraceae</taxon>
        <taxon>Rhodanobacter</taxon>
    </lineage>
</organism>
<dbReference type="EMBL" id="QFPO01000037">
    <property type="protein sequence ID" value="PZQ09047.1"/>
    <property type="molecule type" value="Genomic_DNA"/>
</dbReference>
<protein>
    <recommendedName>
        <fullName evidence="3">XRE family transcriptional regulator</fullName>
    </recommendedName>
</protein>
<reference evidence="1 2" key="1">
    <citation type="submission" date="2017-08" db="EMBL/GenBank/DDBJ databases">
        <title>Infants hospitalized years apart are colonized by the same room-sourced microbial strains.</title>
        <authorList>
            <person name="Brooks B."/>
            <person name="Olm M.R."/>
            <person name="Firek B.A."/>
            <person name="Baker R."/>
            <person name="Thomas B.C."/>
            <person name="Morowitz M.J."/>
            <person name="Banfield J.F."/>
        </authorList>
    </citation>
    <scope>NUCLEOTIDE SEQUENCE [LARGE SCALE GENOMIC DNA]</scope>
    <source>
        <strain evidence="1">S2_005_003_R2_42</strain>
    </source>
</reference>
<proteinExistence type="predicted"/>
<name>A0A2W5LP02_9GAMM</name>
<evidence type="ECO:0008006" key="3">
    <source>
        <dbReference type="Google" id="ProtNLM"/>
    </source>
</evidence>